<keyword evidence="1" id="KW-0472">Membrane</keyword>
<evidence type="ECO:0000313" key="2">
    <source>
        <dbReference type="EMBL" id="MBT1686853.1"/>
    </source>
</evidence>
<keyword evidence="1" id="KW-1133">Transmembrane helix</keyword>
<evidence type="ECO:0000313" key="3">
    <source>
        <dbReference type="Proteomes" id="UP001319180"/>
    </source>
</evidence>
<evidence type="ECO:0000256" key="1">
    <source>
        <dbReference type="SAM" id="Phobius"/>
    </source>
</evidence>
<name>A0AAP2D7F9_9BACT</name>
<dbReference type="AlphaFoldDB" id="A0AAP2D7F9"/>
<keyword evidence="3" id="KW-1185">Reference proteome</keyword>
<organism evidence="2 3">
    <name type="scientific">Dawidia soli</name>
    <dbReference type="NCBI Taxonomy" id="2782352"/>
    <lineage>
        <taxon>Bacteria</taxon>
        <taxon>Pseudomonadati</taxon>
        <taxon>Bacteroidota</taxon>
        <taxon>Cytophagia</taxon>
        <taxon>Cytophagales</taxon>
        <taxon>Chryseotaleaceae</taxon>
        <taxon>Dawidia</taxon>
    </lineage>
</organism>
<feature type="transmembrane region" description="Helical" evidence="1">
    <location>
        <begin position="12"/>
        <end position="30"/>
    </location>
</feature>
<protein>
    <submittedName>
        <fullName evidence="2">Uncharacterized protein</fullName>
    </submittedName>
</protein>
<gene>
    <name evidence="2" type="ORF">KK078_09805</name>
</gene>
<dbReference type="EMBL" id="JAHESC010000011">
    <property type="protein sequence ID" value="MBT1686853.1"/>
    <property type="molecule type" value="Genomic_DNA"/>
</dbReference>
<accession>A0AAP2D7F9</accession>
<sequence>MSAMYVLMGSFRLWIGIVITLILFSCSYYPKEKPLANFQDNNGVIILSSSYRMGRDTIEFRRILKDGPKIIVQHGQLFTGQYAMGYQRLNILAELRYEKKVLDSLSDAYQSQGFVSGIANTPVILFVQIAPDSAMSELQYFGFLNLRQRMEDKIHTSLQVENIGEWIGGDMGAGANMLFSVNDWDAAQAKVLAILTEEQLRDHVLIAKRIMISEDDFWYEVTYPVTYQGVFNSM</sequence>
<keyword evidence="1" id="KW-0812">Transmembrane</keyword>
<comment type="caution">
    <text evidence="2">The sequence shown here is derived from an EMBL/GenBank/DDBJ whole genome shotgun (WGS) entry which is preliminary data.</text>
</comment>
<reference evidence="2 3" key="1">
    <citation type="submission" date="2021-05" db="EMBL/GenBank/DDBJ databases">
        <title>A Polyphasic approach of four new species of the genus Ohtaekwangia: Ohtaekwangia histidinii sp. nov., Ohtaekwangia cretensis sp. nov., Ohtaekwangia indiensis sp. nov., Ohtaekwangia reichenbachii sp. nov. from diverse environment.</title>
        <authorList>
            <person name="Octaviana S."/>
        </authorList>
    </citation>
    <scope>NUCLEOTIDE SEQUENCE [LARGE SCALE GENOMIC DNA]</scope>
    <source>
        <strain evidence="2 3">PWU37</strain>
    </source>
</reference>
<proteinExistence type="predicted"/>
<dbReference type="Proteomes" id="UP001319180">
    <property type="component" value="Unassembled WGS sequence"/>
</dbReference>
<dbReference type="RefSeq" id="WP_254090090.1">
    <property type="nucleotide sequence ID" value="NZ_JAHESC010000011.1"/>
</dbReference>